<comment type="caution">
    <text evidence="6">The sequence shown here is derived from an EMBL/GenBank/DDBJ whole genome shotgun (WGS) entry which is preliminary data.</text>
</comment>
<dbReference type="GO" id="GO:0140662">
    <property type="term" value="F:ATP-dependent protein folding chaperone"/>
    <property type="evidence" value="ECO:0007669"/>
    <property type="project" value="InterPro"/>
</dbReference>
<dbReference type="SUPFAM" id="SSF54211">
    <property type="entry name" value="Ribosomal protein S5 domain 2-like"/>
    <property type="match status" value="1"/>
</dbReference>
<dbReference type="EMBL" id="MTLA01000004">
    <property type="protein sequence ID" value="OOP70308.1"/>
    <property type="molecule type" value="Genomic_DNA"/>
</dbReference>
<dbReference type="Gene3D" id="3.30.230.80">
    <property type="match status" value="1"/>
</dbReference>
<evidence type="ECO:0000256" key="1">
    <source>
        <dbReference type="ARBA" id="ARBA00008239"/>
    </source>
</evidence>
<feature type="binding site" evidence="5">
    <location>
        <position position="73"/>
    </location>
    <ligand>
        <name>ATP</name>
        <dbReference type="ChEBI" id="CHEBI:30616"/>
    </ligand>
</feature>
<keyword evidence="2 5" id="KW-0547">Nucleotide-binding</keyword>
<organism evidence="6 7">
    <name type="scientific">Heyndrickxia oleronia</name>
    <dbReference type="NCBI Taxonomy" id="38875"/>
    <lineage>
        <taxon>Bacteria</taxon>
        <taxon>Bacillati</taxon>
        <taxon>Bacillota</taxon>
        <taxon>Bacilli</taxon>
        <taxon>Bacillales</taxon>
        <taxon>Bacillaceae</taxon>
        <taxon>Heyndrickxia</taxon>
    </lineage>
</organism>
<evidence type="ECO:0000256" key="3">
    <source>
        <dbReference type="ARBA" id="ARBA00022840"/>
    </source>
</evidence>
<sequence length="598" mass="69073">MNDTQRFQVHLTGMIDILSNHLYNEKDVYIRELLQNANDALTARRNYHEDFKPYIHVSLTESGDSPPTIIFEDNGIGLTEEEVHQFLATIANSSKGEKTFGDTNSDFIGRFGIGLLSCFIVSDEIVMVSTSAKNNETIEWRGKADGTYEIRKLEGKTFTPGTKVYIRRKEKLNLPGDCFEISTLRQTLKKYGACLEPNIILAYNGFEEEINRWSHQFANKSLLHQMSSTDILAFGSEILGMDYQDYFFIENKTGRTYGIAYIVPHTIHMNAKKSNAVFLNRMFVTKESQHLLPDWALFIHCILWTDELSPIASREDFYQNDALEQVRESLGIAIKKNIIDLPDVTLSKLMHIHYLGFKALASQDDDFLSFIYPYLPMRTLNGEQSLQTILKTDETVYYTDTVDAFRQIQDIARAKQMNLINGGYTYDIYILNKLSLLLSNHQLRLIDPLEMTDTLKKLNSEEEELFVQIINEINQKMNDFKVNVELRRFEPNHLPTLFIHSHQSQEDRELERIAESSNSLFSDLLMSLQPQEPARPILYLNWNNVLIQNILTSDKTAEQLCVIVQILYIQALLLGHYPLKNNELEMMNQNLLYLLKLV</sequence>
<proteinExistence type="inferred from homology"/>
<feature type="binding site" evidence="5">
    <location>
        <position position="162"/>
    </location>
    <ligand>
        <name>ATP</name>
        <dbReference type="ChEBI" id="CHEBI:30616"/>
    </ligand>
</feature>
<dbReference type="AlphaFoldDB" id="A0A8E2ID13"/>
<keyword evidence="3 5" id="KW-0067">ATP-binding</keyword>
<dbReference type="RefSeq" id="WP_078109106.1">
    <property type="nucleotide sequence ID" value="NZ_CP065424.1"/>
</dbReference>
<evidence type="ECO:0000313" key="6">
    <source>
        <dbReference type="EMBL" id="OOP70308.1"/>
    </source>
</evidence>
<dbReference type="GO" id="GO:0005524">
    <property type="term" value="F:ATP binding"/>
    <property type="evidence" value="ECO:0007669"/>
    <property type="project" value="UniProtKB-KW"/>
</dbReference>
<reference evidence="6 7" key="1">
    <citation type="submission" date="2017-01" db="EMBL/GenBank/DDBJ databases">
        <title>Draft genome sequence of Bacillus oleronius.</title>
        <authorList>
            <person name="Allam M."/>
        </authorList>
    </citation>
    <scope>NUCLEOTIDE SEQUENCE [LARGE SCALE GENOMIC DNA]</scope>
    <source>
        <strain evidence="6 7">DSM 9356</strain>
    </source>
</reference>
<dbReference type="InterPro" id="IPR020568">
    <property type="entry name" value="Ribosomal_Su5_D2-typ_SF"/>
</dbReference>
<feature type="binding site" evidence="5">
    <location>
        <position position="36"/>
    </location>
    <ligand>
        <name>ATP</name>
        <dbReference type="ChEBI" id="CHEBI:30616"/>
    </ligand>
</feature>
<dbReference type="InterPro" id="IPR001404">
    <property type="entry name" value="Hsp90_fam"/>
</dbReference>
<dbReference type="InterPro" id="IPR036890">
    <property type="entry name" value="HATPase_C_sf"/>
</dbReference>
<dbReference type="PANTHER" id="PTHR11528">
    <property type="entry name" value="HEAT SHOCK PROTEIN 90 FAMILY MEMBER"/>
    <property type="match status" value="1"/>
</dbReference>
<evidence type="ECO:0000313" key="7">
    <source>
        <dbReference type="Proteomes" id="UP000189761"/>
    </source>
</evidence>
<keyword evidence="7" id="KW-1185">Reference proteome</keyword>
<protein>
    <submittedName>
        <fullName evidence="6">HSP90 family protein</fullName>
    </submittedName>
</protein>
<dbReference type="GO" id="GO:0016887">
    <property type="term" value="F:ATP hydrolysis activity"/>
    <property type="evidence" value="ECO:0007669"/>
    <property type="project" value="InterPro"/>
</dbReference>
<gene>
    <name evidence="6" type="ORF">BWZ43_00295</name>
</gene>
<evidence type="ECO:0000256" key="5">
    <source>
        <dbReference type="PIRSR" id="PIRSR002583-1"/>
    </source>
</evidence>
<name>A0A8E2ID13_9BACI</name>
<evidence type="ECO:0000256" key="4">
    <source>
        <dbReference type="ARBA" id="ARBA00023186"/>
    </source>
</evidence>
<keyword evidence="4" id="KW-0143">Chaperone</keyword>
<feature type="binding site" evidence="5">
    <location>
        <position position="32"/>
    </location>
    <ligand>
        <name>ATP</name>
        <dbReference type="ChEBI" id="CHEBI:30616"/>
    </ligand>
</feature>
<dbReference type="GO" id="GO:0051082">
    <property type="term" value="F:unfolded protein binding"/>
    <property type="evidence" value="ECO:0007669"/>
    <property type="project" value="InterPro"/>
</dbReference>
<dbReference type="SUPFAM" id="SSF55874">
    <property type="entry name" value="ATPase domain of HSP90 chaperone/DNA topoisomerase II/histidine kinase"/>
    <property type="match status" value="1"/>
</dbReference>
<dbReference type="InterPro" id="IPR020575">
    <property type="entry name" value="Hsp90_N"/>
</dbReference>
<comment type="similarity">
    <text evidence="1">Belongs to the heat shock protein 90 family.</text>
</comment>
<dbReference type="PRINTS" id="PR00775">
    <property type="entry name" value="HEATSHOCK90"/>
</dbReference>
<dbReference type="Gene3D" id="3.30.565.10">
    <property type="entry name" value="Histidine kinase-like ATPase, C-terminal domain"/>
    <property type="match status" value="1"/>
</dbReference>
<dbReference type="Proteomes" id="UP000189761">
    <property type="component" value="Unassembled WGS sequence"/>
</dbReference>
<dbReference type="PIRSF" id="PIRSF002583">
    <property type="entry name" value="Hsp90"/>
    <property type="match status" value="1"/>
</dbReference>
<dbReference type="NCBIfam" id="NF010683">
    <property type="entry name" value="PRK14083.1"/>
    <property type="match status" value="1"/>
</dbReference>
<accession>A0A8E2ID13</accession>
<dbReference type="Pfam" id="PF13589">
    <property type="entry name" value="HATPase_c_3"/>
    <property type="match status" value="1"/>
</dbReference>
<evidence type="ECO:0000256" key="2">
    <source>
        <dbReference type="ARBA" id="ARBA00022741"/>
    </source>
</evidence>